<dbReference type="OrthoDB" id="9801642at2"/>
<dbReference type="NCBIfam" id="TIGR00215">
    <property type="entry name" value="lpxB"/>
    <property type="match status" value="1"/>
</dbReference>
<reference evidence="12 13" key="1">
    <citation type="submission" date="2016-10" db="EMBL/GenBank/DDBJ databases">
        <authorList>
            <person name="de Groot N.N."/>
        </authorList>
    </citation>
    <scope>NUCLEOTIDE SEQUENCE [LARGE SCALE GENOMIC DNA]</scope>
    <source>
        <strain evidence="12">MBHS1</strain>
    </source>
</reference>
<keyword evidence="8 11" id="KW-0808">Transferase</keyword>
<dbReference type="EC" id="2.4.1.182" evidence="3 11"/>
<evidence type="ECO:0000256" key="5">
    <source>
        <dbReference type="ARBA" id="ARBA00022516"/>
    </source>
</evidence>
<dbReference type="RefSeq" id="WP_103921183.1">
    <property type="nucleotide sequence ID" value="NZ_FMSV02000533.1"/>
</dbReference>
<dbReference type="GO" id="GO:0016020">
    <property type="term" value="C:membrane"/>
    <property type="evidence" value="ECO:0007669"/>
    <property type="project" value="GOC"/>
</dbReference>
<evidence type="ECO:0000256" key="8">
    <source>
        <dbReference type="ARBA" id="ARBA00022679"/>
    </source>
</evidence>
<dbReference type="UniPathway" id="UPA00973"/>
<evidence type="ECO:0000256" key="1">
    <source>
        <dbReference type="ARBA" id="ARBA00002056"/>
    </source>
</evidence>
<dbReference type="EMBL" id="FMSV02000533">
    <property type="protein sequence ID" value="SEH07540.1"/>
    <property type="molecule type" value="Genomic_DNA"/>
</dbReference>
<dbReference type="SUPFAM" id="SSF53756">
    <property type="entry name" value="UDP-Glycosyltransferase/glycogen phosphorylase"/>
    <property type="match status" value="1"/>
</dbReference>
<evidence type="ECO:0000256" key="6">
    <source>
        <dbReference type="ARBA" id="ARBA00022556"/>
    </source>
</evidence>
<dbReference type="HAMAP" id="MF_00392">
    <property type="entry name" value="LpxB"/>
    <property type="match status" value="1"/>
</dbReference>
<dbReference type="GO" id="GO:0008915">
    <property type="term" value="F:lipid-A-disaccharide synthase activity"/>
    <property type="evidence" value="ECO:0007669"/>
    <property type="project" value="UniProtKB-UniRule"/>
</dbReference>
<dbReference type="AlphaFoldDB" id="A0A1H6FBS1"/>
<keyword evidence="7 11" id="KW-0328">Glycosyltransferase</keyword>
<sequence>MKIAIVAGELSGDMIGAGLVRELKQHFPDAVFSGIGGPQIQAAAGEFNVVCPLELLSVMGLVDVLKRYPALRRCFKRLSQTFLDNPPDIFIGVDAPDFNLRLERVLKQAGIPTLHYVSPTVWAWREYRMKKIIASCDWMLTLFPFEASYYEKQGHPVTFTGHPLAQQIPLRNPPEPARESLGLPLQGQYIALLPGSRQGEVSRLTRPFLETALLLLKQKPNLRFLVPLANAKMRQIFQEQAGDLLTKLPLELLDGQARTAMTAADAVLLASGTATLEAALIKRPMVIAYKLSALTWLLASRLVKVPWVGQPNLLAGKKIVPEFLQKEATAENMSAALLAYFTQPETATLLTAHFDAIHQQLKQPADERAATAVLQLLAQYSK</sequence>
<protein>
    <recommendedName>
        <fullName evidence="4 11">Lipid-A-disaccharide synthase</fullName>
        <ecNumber evidence="3 11">2.4.1.182</ecNumber>
    </recommendedName>
</protein>
<dbReference type="GO" id="GO:0009245">
    <property type="term" value="P:lipid A biosynthetic process"/>
    <property type="evidence" value="ECO:0007669"/>
    <property type="project" value="UniProtKB-UniRule"/>
</dbReference>
<evidence type="ECO:0000313" key="13">
    <source>
        <dbReference type="Proteomes" id="UP000236724"/>
    </source>
</evidence>
<evidence type="ECO:0000256" key="2">
    <source>
        <dbReference type="ARBA" id="ARBA00007868"/>
    </source>
</evidence>
<dbReference type="Proteomes" id="UP000236724">
    <property type="component" value="Unassembled WGS sequence"/>
</dbReference>
<keyword evidence="13" id="KW-1185">Reference proteome</keyword>
<evidence type="ECO:0000256" key="11">
    <source>
        <dbReference type="HAMAP-Rule" id="MF_00392"/>
    </source>
</evidence>
<proteinExistence type="inferred from homology"/>
<dbReference type="PANTHER" id="PTHR30372">
    <property type="entry name" value="LIPID-A-DISACCHARIDE SYNTHASE"/>
    <property type="match status" value="1"/>
</dbReference>
<dbReference type="GO" id="GO:0005543">
    <property type="term" value="F:phospholipid binding"/>
    <property type="evidence" value="ECO:0007669"/>
    <property type="project" value="TreeGrafter"/>
</dbReference>
<keyword evidence="9 11" id="KW-0443">Lipid metabolism</keyword>
<dbReference type="PANTHER" id="PTHR30372:SF4">
    <property type="entry name" value="LIPID-A-DISACCHARIDE SYNTHASE, MITOCHONDRIAL-RELATED"/>
    <property type="match status" value="1"/>
</dbReference>
<evidence type="ECO:0000256" key="7">
    <source>
        <dbReference type="ARBA" id="ARBA00022676"/>
    </source>
</evidence>
<gene>
    <name evidence="11 12" type="primary">lpxB</name>
    <name evidence="12" type="ORF">MBHS_03416</name>
</gene>
<dbReference type="InterPro" id="IPR003835">
    <property type="entry name" value="Glyco_trans_19"/>
</dbReference>
<dbReference type="Pfam" id="PF02684">
    <property type="entry name" value="LpxB"/>
    <property type="match status" value="1"/>
</dbReference>
<keyword evidence="6 11" id="KW-0441">Lipid A biosynthesis</keyword>
<comment type="function">
    <text evidence="1 11">Condensation of UDP-2,3-diacylglucosamine and 2,3-diacylglucosamine-1-phosphate to form lipid A disaccharide, a precursor of lipid A, a phosphorylated glycolipid that anchors the lipopolysaccharide to the outer membrane of the cell.</text>
</comment>
<keyword evidence="5 11" id="KW-0444">Lipid biosynthesis</keyword>
<evidence type="ECO:0000256" key="3">
    <source>
        <dbReference type="ARBA" id="ARBA00012687"/>
    </source>
</evidence>
<evidence type="ECO:0000256" key="9">
    <source>
        <dbReference type="ARBA" id="ARBA00023098"/>
    </source>
</evidence>
<comment type="pathway">
    <text evidence="11">Bacterial outer membrane biogenesis; LPS lipid A biosynthesis.</text>
</comment>
<evidence type="ECO:0000313" key="12">
    <source>
        <dbReference type="EMBL" id="SEH07540.1"/>
    </source>
</evidence>
<comment type="similarity">
    <text evidence="2 11">Belongs to the LpxB family.</text>
</comment>
<evidence type="ECO:0000256" key="4">
    <source>
        <dbReference type="ARBA" id="ARBA00020902"/>
    </source>
</evidence>
<organism evidence="12 13">
    <name type="scientific">Candidatus Venteria ishoeyi</name>
    <dbReference type="NCBI Taxonomy" id="1899563"/>
    <lineage>
        <taxon>Bacteria</taxon>
        <taxon>Pseudomonadati</taxon>
        <taxon>Pseudomonadota</taxon>
        <taxon>Gammaproteobacteria</taxon>
        <taxon>Thiotrichales</taxon>
        <taxon>Thiotrichaceae</taxon>
        <taxon>Venteria</taxon>
    </lineage>
</organism>
<accession>A0A1H6FBS1</accession>
<evidence type="ECO:0000256" key="10">
    <source>
        <dbReference type="ARBA" id="ARBA00048975"/>
    </source>
</evidence>
<comment type="catalytic activity">
    <reaction evidence="10 11">
        <text>a lipid X + a UDP-2-N,3-O-bis[(3R)-3-hydroxyacyl]-alpha-D-glucosamine = a lipid A disaccharide + UDP + H(+)</text>
        <dbReference type="Rhea" id="RHEA:67828"/>
        <dbReference type="ChEBI" id="CHEBI:15378"/>
        <dbReference type="ChEBI" id="CHEBI:58223"/>
        <dbReference type="ChEBI" id="CHEBI:137748"/>
        <dbReference type="ChEBI" id="CHEBI:176338"/>
        <dbReference type="ChEBI" id="CHEBI:176343"/>
        <dbReference type="EC" id="2.4.1.182"/>
    </reaction>
</comment>
<name>A0A1H6FBS1_9GAMM</name>